<dbReference type="PANTHER" id="PTHR22911:SF103">
    <property type="entry name" value="BLR2811 PROTEIN"/>
    <property type="match status" value="1"/>
</dbReference>
<dbReference type="Pfam" id="PF00892">
    <property type="entry name" value="EamA"/>
    <property type="match status" value="2"/>
</dbReference>
<keyword evidence="1" id="KW-0472">Membrane</keyword>
<keyword evidence="1" id="KW-1133">Transmembrane helix</keyword>
<evidence type="ECO:0000256" key="1">
    <source>
        <dbReference type="SAM" id="Phobius"/>
    </source>
</evidence>
<feature type="transmembrane region" description="Helical" evidence="1">
    <location>
        <begin position="263"/>
        <end position="281"/>
    </location>
</feature>
<name>A0A1X6YHB5_9RHOB</name>
<dbReference type="GO" id="GO:0016020">
    <property type="term" value="C:membrane"/>
    <property type="evidence" value="ECO:0007669"/>
    <property type="project" value="InterPro"/>
</dbReference>
<dbReference type="EMBL" id="FWFK01000001">
    <property type="protein sequence ID" value="SLN21515.1"/>
    <property type="molecule type" value="Genomic_DNA"/>
</dbReference>
<dbReference type="OrthoDB" id="7165334at2"/>
<evidence type="ECO:0000313" key="4">
    <source>
        <dbReference type="Proteomes" id="UP000193570"/>
    </source>
</evidence>
<reference evidence="3 4" key="1">
    <citation type="submission" date="2017-03" db="EMBL/GenBank/DDBJ databases">
        <authorList>
            <person name="Afonso C.L."/>
            <person name="Miller P.J."/>
            <person name="Scott M.A."/>
            <person name="Spackman E."/>
            <person name="Goraichik I."/>
            <person name="Dimitrov K.M."/>
            <person name="Suarez D.L."/>
            <person name="Swayne D.E."/>
        </authorList>
    </citation>
    <scope>NUCLEOTIDE SEQUENCE [LARGE SCALE GENOMIC DNA]</scope>
    <source>
        <strain evidence="3 4">CECT 8625</strain>
    </source>
</reference>
<feature type="transmembrane region" description="Helical" evidence="1">
    <location>
        <begin position="177"/>
        <end position="196"/>
    </location>
</feature>
<feature type="transmembrane region" description="Helical" evidence="1">
    <location>
        <begin position="123"/>
        <end position="141"/>
    </location>
</feature>
<sequence>MTPETRGALLMSAAMLGFAIEDALFKAATATVSPGLGTLIFGLGGLVLYAALVRRAGLPVWTRAYLSRTMLLRSGFEVTGRLFYALALAFAPLSVTSAILQAAPLVVTLGAALALAEPVGARRWLAMGIGFVGVLLILRPSAEGFEASALFAVLGMIGFAGRDVATRASPPEISTTQLGIPGFATVTLAGLVILAFEPGLPAMPQPAAAGLLAATAVTGVVAYGALTQAMRTGAVAVVAPFRYTRLIAALVLAYVVFGERPDALMLAGAGLIVGSGLYTLWHSGRGSGQMRAAALDAGPSEKDHAP</sequence>
<dbReference type="InterPro" id="IPR037185">
    <property type="entry name" value="EmrE-like"/>
</dbReference>
<evidence type="ECO:0000313" key="3">
    <source>
        <dbReference type="EMBL" id="SLN21515.1"/>
    </source>
</evidence>
<feature type="transmembrane region" description="Helical" evidence="1">
    <location>
        <begin position="233"/>
        <end position="257"/>
    </location>
</feature>
<dbReference type="RefSeq" id="WP_085790528.1">
    <property type="nucleotide sequence ID" value="NZ_FWFK01000001.1"/>
</dbReference>
<protein>
    <submittedName>
        <fullName evidence="3">EamA-like transporter family protein</fullName>
    </submittedName>
</protein>
<dbReference type="Proteomes" id="UP000193570">
    <property type="component" value="Unassembled WGS sequence"/>
</dbReference>
<dbReference type="PANTHER" id="PTHR22911">
    <property type="entry name" value="ACYL-MALONYL CONDENSING ENZYME-RELATED"/>
    <property type="match status" value="1"/>
</dbReference>
<feature type="domain" description="EamA" evidence="2">
    <location>
        <begin position="6"/>
        <end position="138"/>
    </location>
</feature>
<gene>
    <name evidence="3" type="ORF">ROJ8625_00816</name>
</gene>
<accession>A0A1X6YHB5</accession>
<dbReference type="AlphaFoldDB" id="A0A1X6YHB5"/>
<proteinExistence type="predicted"/>
<evidence type="ECO:0000259" key="2">
    <source>
        <dbReference type="Pfam" id="PF00892"/>
    </source>
</evidence>
<dbReference type="SUPFAM" id="SSF103481">
    <property type="entry name" value="Multidrug resistance efflux transporter EmrE"/>
    <property type="match status" value="2"/>
</dbReference>
<dbReference type="InterPro" id="IPR000620">
    <property type="entry name" value="EamA_dom"/>
</dbReference>
<feature type="domain" description="EamA" evidence="2">
    <location>
        <begin position="149"/>
        <end position="275"/>
    </location>
</feature>
<feature type="transmembrane region" description="Helical" evidence="1">
    <location>
        <begin position="147"/>
        <end position="165"/>
    </location>
</feature>
<keyword evidence="1" id="KW-0812">Transmembrane</keyword>
<keyword evidence="4" id="KW-1185">Reference proteome</keyword>
<organism evidence="3 4">
    <name type="scientific">Roseivivax jejudonensis</name>
    <dbReference type="NCBI Taxonomy" id="1529041"/>
    <lineage>
        <taxon>Bacteria</taxon>
        <taxon>Pseudomonadati</taxon>
        <taxon>Pseudomonadota</taxon>
        <taxon>Alphaproteobacteria</taxon>
        <taxon>Rhodobacterales</taxon>
        <taxon>Roseobacteraceae</taxon>
        <taxon>Roseivivax</taxon>
    </lineage>
</organism>
<feature type="transmembrane region" description="Helical" evidence="1">
    <location>
        <begin position="74"/>
        <end position="93"/>
    </location>
</feature>
<feature type="transmembrane region" description="Helical" evidence="1">
    <location>
        <begin position="208"/>
        <end position="226"/>
    </location>
</feature>
<feature type="transmembrane region" description="Helical" evidence="1">
    <location>
        <begin position="35"/>
        <end position="53"/>
    </location>
</feature>